<evidence type="ECO:0000313" key="6">
    <source>
        <dbReference type="EMBL" id="CDH07776.1"/>
    </source>
</evidence>
<evidence type="ECO:0000256" key="2">
    <source>
        <dbReference type="ARBA" id="ARBA00022801"/>
    </source>
</evidence>
<gene>
    <name evidence="6" type="ORF">XBO1_600003</name>
</gene>
<organism evidence="6 7">
    <name type="scientific">Xenorhabdus bovienii str. oregonense</name>
    <dbReference type="NCBI Taxonomy" id="1398202"/>
    <lineage>
        <taxon>Bacteria</taxon>
        <taxon>Pseudomonadati</taxon>
        <taxon>Pseudomonadota</taxon>
        <taxon>Gammaproteobacteria</taxon>
        <taxon>Enterobacterales</taxon>
        <taxon>Morganellaceae</taxon>
        <taxon>Xenorhabdus</taxon>
    </lineage>
</organism>
<evidence type="ECO:0000259" key="5">
    <source>
        <dbReference type="Pfam" id="PF00149"/>
    </source>
</evidence>
<dbReference type="GO" id="GO:0046872">
    <property type="term" value="F:metal ion binding"/>
    <property type="evidence" value="ECO:0007669"/>
    <property type="project" value="UniProtKB-KW"/>
</dbReference>
<dbReference type="PANTHER" id="PTHR42988:SF2">
    <property type="entry name" value="CYCLIC NUCLEOTIDE PHOSPHODIESTERASE CBUA0032-RELATED"/>
    <property type="match status" value="1"/>
</dbReference>
<dbReference type="InterPro" id="IPR004843">
    <property type="entry name" value="Calcineurin-like_PHP"/>
</dbReference>
<evidence type="ECO:0000313" key="7">
    <source>
        <dbReference type="Proteomes" id="UP000028483"/>
    </source>
</evidence>
<dbReference type="Pfam" id="PF00149">
    <property type="entry name" value="Metallophos"/>
    <property type="match status" value="1"/>
</dbReference>
<keyword evidence="1" id="KW-0479">Metal-binding</keyword>
<keyword evidence="3" id="KW-0408">Iron</keyword>
<feature type="domain" description="Calcineurin-like phosphoesterase" evidence="5">
    <location>
        <begin position="1"/>
        <end position="197"/>
    </location>
</feature>
<dbReference type="HOGENOM" id="CLU_070320_0_0_6"/>
<dbReference type="GO" id="GO:0016787">
    <property type="term" value="F:hydrolase activity"/>
    <property type="evidence" value="ECO:0007669"/>
    <property type="project" value="UniProtKB-KW"/>
</dbReference>
<evidence type="ECO:0000256" key="1">
    <source>
        <dbReference type="ARBA" id="ARBA00022723"/>
    </source>
</evidence>
<dbReference type="PANTHER" id="PTHR42988">
    <property type="entry name" value="PHOSPHOHYDROLASE"/>
    <property type="match status" value="1"/>
</dbReference>
<dbReference type="AlphaFoldDB" id="A0A077PDD6"/>
<dbReference type="Proteomes" id="UP000028483">
    <property type="component" value="Unassembled WGS sequence"/>
</dbReference>
<proteinExistence type="inferred from homology"/>
<dbReference type="RefSeq" id="WP_038253240.1">
    <property type="nucleotide sequence ID" value="NZ_CAWLUU010000056.1"/>
</dbReference>
<reference evidence="6" key="1">
    <citation type="submission" date="2013-07" db="EMBL/GenBank/DDBJ databases">
        <title>Sub-species coevolution in mutualistic symbiosis.</title>
        <authorList>
            <person name="Murfin K."/>
            <person name="Klassen J."/>
            <person name="Lee M."/>
            <person name="Forst S."/>
            <person name="Stock P."/>
            <person name="Goodrich-Blair H."/>
        </authorList>
    </citation>
    <scope>NUCLEOTIDE SEQUENCE [LARGE SCALE GENOMIC DNA]</scope>
    <source>
        <strain evidence="6">Oregonense</strain>
    </source>
</reference>
<dbReference type="SUPFAM" id="SSF56300">
    <property type="entry name" value="Metallo-dependent phosphatases"/>
    <property type="match status" value="1"/>
</dbReference>
<comment type="caution">
    <text evidence="6">The sequence shown here is derived from an EMBL/GenBank/DDBJ whole genome shotgun (WGS) entry which is preliminary data.</text>
</comment>
<evidence type="ECO:0000256" key="3">
    <source>
        <dbReference type="ARBA" id="ARBA00023004"/>
    </source>
</evidence>
<protein>
    <recommendedName>
        <fullName evidence="5">Calcineurin-like phosphoesterase domain-containing protein</fullName>
    </recommendedName>
</protein>
<dbReference type="Gene3D" id="3.60.21.10">
    <property type="match status" value="1"/>
</dbReference>
<dbReference type="EMBL" id="CBSX010000227">
    <property type="protein sequence ID" value="CDH07776.1"/>
    <property type="molecule type" value="Genomic_DNA"/>
</dbReference>
<dbReference type="InterPro" id="IPR029052">
    <property type="entry name" value="Metallo-depent_PP-like"/>
</dbReference>
<name>A0A077PDD6_XENBV</name>
<evidence type="ECO:0000256" key="4">
    <source>
        <dbReference type="ARBA" id="ARBA00025742"/>
    </source>
</evidence>
<comment type="similarity">
    <text evidence="4">Belongs to the cyclic nucleotide phosphodiesterase class-III family.</text>
</comment>
<sequence>MKIVNLTDIHLTRNRDKKLFDVNPYDNFDFVCEEIRRIQNLTEIELITVSGDIANDGDVDAYRYFLNKMDSLKTPYISILGNHDLNKNFEITLAEEKPKYIITSREYNNNDDWYITSIDTVVEGEDYGFITQDNLAELERKIITNSNFNIAIFMHHHAMPVGTPIVDSCMLNNAKAVLELCEKHKVKFIGSGHAHTPRVWHHNNMTACVSPAVSFQWLSGTDTVKISKGFGFNVIDFAPDLSITSCIY</sequence>
<accession>A0A077PDD6</accession>
<keyword evidence="2" id="KW-0378">Hydrolase</keyword>
<dbReference type="InterPro" id="IPR050884">
    <property type="entry name" value="CNP_phosphodiesterase-III"/>
</dbReference>